<dbReference type="SUPFAM" id="SSF47954">
    <property type="entry name" value="Cyclin-like"/>
    <property type="match status" value="1"/>
</dbReference>
<dbReference type="InterPro" id="IPR036915">
    <property type="entry name" value="Cyclin-like_sf"/>
</dbReference>
<dbReference type="PROSITE" id="PS00292">
    <property type="entry name" value="CYCLINS"/>
    <property type="match status" value="1"/>
</dbReference>
<sequence length="476" mass="52073">MRVHEITRGGGRGRVSCQRSNKSIIKAKSRRSGRLKLLICRESVVTTSNLQTADLLCAELFPGFDSENCHPALAAVNEVMPPLGLTVKTTAAASVLLNSPPPRSLISDVICSRAELLSNHLISGDNGSSLNFGPECSESDAHMESDDSEISSSFDCLCPSSRSNSDIGSGQVHSPWSRESERPQTSSNFSFESQFPQFEFRFSPYNRTENEFEDGASSSNSLPAARKCALMSCSTTARFCEITGSLLERETETCYQLPKLYIEKLMQNPCTHACGVEQNELRATRRRIVIWIFQVVRLLGLGFLAAAHAVSILDRYLSNSLVSTQQGKGKTNIPLAATACVWIAAKLEDTSAADRYLPSIRGLSLYEFDEGEIRQMEVAVLKCLGWRMLGATACDFLATMIAQLPAFGLPSHLLQPVGDRSEQIIQGILSEVEYLAYQPSVVSVSVMQYLLEQCVPTHTAASMMEAFCLALKIGVV</sequence>
<evidence type="ECO:0000259" key="7">
    <source>
        <dbReference type="SMART" id="SM00385"/>
    </source>
</evidence>
<keyword evidence="6" id="KW-1133">Transmembrane helix</keyword>
<dbReference type="Pfam" id="PF00134">
    <property type="entry name" value="Cyclin_N"/>
    <property type="match status" value="1"/>
</dbReference>
<organism evidence="8 9">
    <name type="scientific">Riccia fluitans</name>
    <dbReference type="NCBI Taxonomy" id="41844"/>
    <lineage>
        <taxon>Eukaryota</taxon>
        <taxon>Viridiplantae</taxon>
        <taxon>Streptophyta</taxon>
        <taxon>Embryophyta</taxon>
        <taxon>Marchantiophyta</taxon>
        <taxon>Marchantiopsida</taxon>
        <taxon>Marchantiidae</taxon>
        <taxon>Marchantiales</taxon>
        <taxon>Ricciaceae</taxon>
        <taxon>Riccia</taxon>
    </lineage>
</organism>
<evidence type="ECO:0000313" key="8">
    <source>
        <dbReference type="EMBL" id="KAL2653379.1"/>
    </source>
</evidence>
<name>A0ABD1ZSM1_9MARC</name>
<keyword evidence="6" id="KW-0812">Transmembrane</keyword>
<gene>
    <name evidence="8" type="ORF">R1flu_021507</name>
</gene>
<feature type="domain" description="Cyclin-like" evidence="7">
    <location>
        <begin position="290"/>
        <end position="382"/>
    </location>
</feature>
<dbReference type="InterPro" id="IPR013763">
    <property type="entry name" value="Cyclin-like_dom"/>
</dbReference>
<feature type="transmembrane region" description="Helical" evidence="6">
    <location>
        <begin position="288"/>
        <end position="310"/>
    </location>
</feature>
<evidence type="ECO:0000313" key="9">
    <source>
        <dbReference type="Proteomes" id="UP001605036"/>
    </source>
</evidence>
<reference evidence="8 9" key="1">
    <citation type="submission" date="2024-09" db="EMBL/GenBank/DDBJ databases">
        <title>Chromosome-scale assembly of Riccia fluitans.</title>
        <authorList>
            <person name="Paukszto L."/>
            <person name="Sawicki J."/>
            <person name="Karawczyk K."/>
            <person name="Piernik-Szablinska J."/>
            <person name="Szczecinska M."/>
            <person name="Mazdziarz M."/>
        </authorList>
    </citation>
    <scope>NUCLEOTIDE SEQUENCE [LARGE SCALE GENOMIC DNA]</scope>
    <source>
        <strain evidence="8">Rf_01</strain>
        <tissue evidence="8">Aerial parts of the thallus</tissue>
    </source>
</reference>
<dbReference type="InterPro" id="IPR048258">
    <property type="entry name" value="Cyclins_cyclin-box"/>
</dbReference>
<dbReference type="InterPro" id="IPR039361">
    <property type="entry name" value="Cyclin"/>
</dbReference>
<dbReference type="PANTHER" id="PTHR10177">
    <property type="entry name" value="CYCLINS"/>
    <property type="match status" value="1"/>
</dbReference>
<evidence type="ECO:0000256" key="3">
    <source>
        <dbReference type="ARBA" id="ARBA00023306"/>
    </source>
</evidence>
<dbReference type="Gene3D" id="1.10.472.10">
    <property type="entry name" value="Cyclin-like"/>
    <property type="match status" value="2"/>
</dbReference>
<evidence type="ECO:0000256" key="5">
    <source>
        <dbReference type="SAM" id="MobiDB-lite"/>
    </source>
</evidence>
<dbReference type="EMBL" id="JBHFFA010000001">
    <property type="protein sequence ID" value="KAL2653379.1"/>
    <property type="molecule type" value="Genomic_DNA"/>
</dbReference>
<keyword evidence="3" id="KW-0131">Cell cycle</keyword>
<dbReference type="InterPro" id="IPR006671">
    <property type="entry name" value="Cyclin_N"/>
</dbReference>
<comment type="caution">
    <text evidence="8">The sequence shown here is derived from an EMBL/GenBank/DDBJ whole genome shotgun (WGS) entry which is preliminary data.</text>
</comment>
<keyword evidence="6" id="KW-0472">Membrane</keyword>
<dbReference type="AlphaFoldDB" id="A0ABD1ZSM1"/>
<evidence type="ECO:0000256" key="6">
    <source>
        <dbReference type="SAM" id="Phobius"/>
    </source>
</evidence>
<feature type="compositionally biased region" description="Polar residues" evidence="5">
    <location>
        <begin position="164"/>
        <end position="174"/>
    </location>
</feature>
<accession>A0ABD1ZSM1</accession>
<dbReference type="GO" id="GO:0051301">
    <property type="term" value="P:cell division"/>
    <property type="evidence" value="ECO:0007669"/>
    <property type="project" value="UniProtKB-KW"/>
</dbReference>
<proteinExistence type="inferred from homology"/>
<dbReference type="SMART" id="SM00385">
    <property type="entry name" value="CYCLIN"/>
    <property type="match status" value="1"/>
</dbReference>
<feature type="region of interest" description="Disordered" evidence="5">
    <location>
        <begin position="164"/>
        <end position="189"/>
    </location>
</feature>
<evidence type="ECO:0000256" key="4">
    <source>
        <dbReference type="RuleBase" id="RU000383"/>
    </source>
</evidence>
<keyword evidence="2 4" id="KW-0195">Cyclin</keyword>
<evidence type="ECO:0000256" key="2">
    <source>
        <dbReference type="ARBA" id="ARBA00023127"/>
    </source>
</evidence>
<dbReference type="Proteomes" id="UP001605036">
    <property type="component" value="Unassembled WGS sequence"/>
</dbReference>
<comment type="similarity">
    <text evidence="4">Belongs to the cyclin family.</text>
</comment>
<keyword evidence="1" id="KW-0132">Cell division</keyword>
<keyword evidence="9" id="KW-1185">Reference proteome</keyword>
<evidence type="ECO:0000256" key="1">
    <source>
        <dbReference type="ARBA" id="ARBA00022618"/>
    </source>
</evidence>
<protein>
    <recommendedName>
        <fullName evidence="7">Cyclin-like domain-containing protein</fullName>
    </recommendedName>
</protein>